<organism evidence="2 3">
    <name type="scientific">Candidatus Megaera venefica</name>
    <dbReference type="NCBI Taxonomy" id="2055910"/>
    <lineage>
        <taxon>Bacteria</taxon>
        <taxon>Pseudomonadati</taxon>
        <taxon>Pseudomonadota</taxon>
        <taxon>Alphaproteobacteria</taxon>
        <taxon>Rickettsiales</taxon>
        <taxon>Rickettsiaceae</taxon>
        <taxon>Candidatus Megaera</taxon>
    </lineage>
</organism>
<evidence type="ECO:0000313" key="3">
    <source>
        <dbReference type="Proteomes" id="UP001291687"/>
    </source>
</evidence>
<dbReference type="InterPro" id="IPR043964">
    <property type="entry name" value="P-loop_TraG"/>
</dbReference>
<evidence type="ECO:0000313" key="2">
    <source>
        <dbReference type="EMBL" id="MEA0970695.1"/>
    </source>
</evidence>
<name>A0ABU5NBY4_9RICK</name>
<feature type="domain" description="TraG P-loop" evidence="1">
    <location>
        <begin position="458"/>
        <end position="739"/>
    </location>
</feature>
<dbReference type="InterPro" id="IPR025955">
    <property type="entry name" value="TraC/Conjuga_ATPase"/>
</dbReference>
<proteinExistence type="predicted"/>
<evidence type="ECO:0000259" key="1">
    <source>
        <dbReference type="Pfam" id="PF19044"/>
    </source>
</evidence>
<protein>
    <submittedName>
        <fullName evidence="2">Type IV conjugative transfer system protein TraC</fullName>
    </submittedName>
</protein>
<keyword evidence="3" id="KW-1185">Reference proteome</keyword>
<dbReference type="Pfam" id="PF19044">
    <property type="entry name" value="P-loop_TraG"/>
    <property type="match status" value="1"/>
</dbReference>
<dbReference type="SUPFAM" id="SSF52540">
    <property type="entry name" value="P-loop containing nucleoside triphosphate hydrolases"/>
    <property type="match status" value="1"/>
</dbReference>
<dbReference type="EMBL" id="JARJFB010000037">
    <property type="protein sequence ID" value="MEA0970695.1"/>
    <property type="molecule type" value="Genomic_DNA"/>
</dbReference>
<dbReference type="RefSeq" id="WP_322776596.1">
    <property type="nucleotide sequence ID" value="NZ_JARJFB010000037.1"/>
</dbReference>
<dbReference type="PANTHER" id="PTHR38467">
    <property type="match status" value="1"/>
</dbReference>
<gene>
    <name evidence="2" type="ORF">Megvenef_00663</name>
</gene>
<dbReference type="Proteomes" id="UP001291687">
    <property type="component" value="Unassembled WGS sequence"/>
</dbReference>
<accession>A0ABU5NBY4</accession>
<dbReference type="InterPro" id="IPR053155">
    <property type="entry name" value="F-pilin_assembly_TraC"/>
</dbReference>
<dbReference type="PANTHER" id="PTHR38467:SF1">
    <property type="entry name" value="CONJUGATIVE TRANSFER: ASSEMBLY"/>
    <property type="match status" value="1"/>
</dbReference>
<dbReference type="Gene3D" id="1.10.8.730">
    <property type="match status" value="1"/>
</dbReference>
<comment type="caution">
    <text evidence="2">The sequence shown here is derived from an EMBL/GenBank/DDBJ whole genome shotgun (WGS) entry which is preliminary data.</text>
</comment>
<reference evidence="2 3" key="1">
    <citation type="submission" date="2023-03" db="EMBL/GenBank/DDBJ databases">
        <title>Host association and intracellularity evolved multiple times independently in the Rickettsiales.</title>
        <authorList>
            <person name="Castelli M."/>
            <person name="Nardi T."/>
            <person name="Gammuto L."/>
            <person name="Bellinzona G."/>
            <person name="Sabaneyeva E."/>
            <person name="Potekhin A."/>
            <person name="Serra V."/>
            <person name="Petroni G."/>
            <person name="Sassera D."/>
        </authorList>
    </citation>
    <scope>NUCLEOTIDE SEQUENCE [LARGE SCALE GENOMIC DNA]</scope>
    <source>
        <strain evidence="2 3">Sr 2-6</strain>
    </source>
</reference>
<dbReference type="Pfam" id="PF11130">
    <property type="entry name" value="TraC_F_IV"/>
    <property type="match status" value="1"/>
</dbReference>
<dbReference type="Gene3D" id="3.40.50.300">
    <property type="entry name" value="P-loop containing nucleotide triphosphate hydrolases"/>
    <property type="match status" value="1"/>
</dbReference>
<sequence>MKNLYEDFANKAASIIGFDRTDCETFERSKRALFENNLNGAESLKDYLSYRYFDPKTESFLLANSAAGFLLEICPLVGVNDSVVKNLNQFFAKELPAGGFLQFFLLASSDIEDFLKFWGNGRSAPDPILQRMTKERQEYLRKMAANFHNSGKRLPRVFRLFVSYSTIYRNCNEASLTDLQNFRKTLMSKLGSLKLQPKIGDINTLIRICREILEFEPGMRANYKSTAPLDLINNQCLSSGNYYQSKKRSFVNTKTDIAHRAFSVTGMPTFWSLLQNINLLGDSEKSPLPARFLISYTISNDHKSKKAFTARGKRIIDAAERPYARHDKALHAEASEWREIIRRLATEDNILSDSWILVASAFDANIDDVCAEIITQYNGQDFYLSSLDYFHLEAILGILPMHAANFWQELKAKKLVQPVLSSEVVAKLPIHAEWYGVPLSGVPFIGRRGQLFNWNPYHRIGAGNFNINVVGPSGVGKSVFLQCLADTMLAAGTRMFILDIGASYAPLAKLLGGEIIEFGALSSFTINPFVGLKPNMIETEFNQLVVCAKELLSIMCGAEGEFETASLEKALKDAVIAADFKLDLQGFVAFLKESKSEVLEQFATSLFSYTREGVFGKYFSGEKPANFNKSITIFEFEHVKDQPKLIAIILQTLLMQITSQFLTGDRSQKFMIIVDEAWMLLEHCAGFLAAIARNLRRYGGSLIVCTQCFADLQTAGETQNNNNHRRAIFENSAWKIILPPNSLTDFESHSEFKEKVPLLKSLLFENGKYSEMLLSSSGIDVVGRLILDPFSAAVFSTESGDFNFLNNQEAAGVPMEQAIDNLIKAKANARK</sequence>
<dbReference type="InterPro" id="IPR027417">
    <property type="entry name" value="P-loop_NTPase"/>
</dbReference>